<dbReference type="Proteomes" id="UP000076532">
    <property type="component" value="Unassembled WGS sequence"/>
</dbReference>
<accession>A0A167VU00</accession>
<evidence type="ECO:0000313" key="3">
    <source>
        <dbReference type="Proteomes" id="UP000076532"/>
    </source>
</evidence>
<organism evidence="2 3">
    <name type="scientific">Athelia psychrophila</name>
    <dbReference type="NCBI Taxonomy" id="1759441"/>
    <lineage>
        <taxon>Eukaryota</taxon>
        <taxon>Fungi</taxon>
        <taxon>Dikarya</taxon>
        <taxon>Basidiomycota</taxon>
        <taxon>Agaricomycotina</taxon>
        <taxon>Agaricomycetes</taxon>
        <taxon>Agaricomycetidae</taxon>
        <taxon>Atheliales</taxon>
        <taxon>Atheliaceae</taxon>
        <taxon>Athelia</taxon>
    </lineage>
</organism>
<dbReference type="AlphaFoldDB" id="A0A167VU00"/>
<proteinExistence type="predicted"/>
<keyword evidence="1" id="KW-0812">Transmembrane</keyword>
<dbReference type="EMBL" id="KV417844">
    <property type="protein sequence ID" value="KZP05369.1"/>
    <property type="molecule type" value="Genomic_DNA"/>
</dbReference>
<feature type="transmembrane region" description="Helical" evidence="1">
    <location>
        <begin position="20"/>
        <end position="37"/>
    </location>
</feature>
<keyword evidence="3" id="KW-1185">Reference proteome</keyword>
<evidence type="ECO:0000256" key="1">
    <source>
        <dbReference type="SAM" id="Phobius"/>
    </source>
</evidence>
<keyword evidence="1" id="KW-0472">Membrane</keyword>
<gene>
    <name evidence="2" type="ORF">FIBSPDRAFT_355483</name>
</gene>
<name>A0A167VU00_9AGAM</name>
<protein>
    <submittedName>
        <fullName evidence="2">Uncharacterized protein</fullName>
    </submittedName>
</protein>
<sequence length="118" mass="12609">MLSGSTSRLGERTMLPAPPLMIFIVVTSQCAVVAAGYRPVFCAWVAMGGVCVSSVLQAGAEMTGVYIDDVRHVGISKGGGVAVQRRVHKRPICQWGHMQQPHLILDIGLQVRGGVIRV</sequence>
<keyword evidence="1" id="KW-1133">Transmembrane helix</keyword>
<evidence type="ECO:0000313" key="2">
    <source>
        <dbReference type="EMBL" id="KZP05369.1"/>
    </source>
</evidence>
<reference evidence="2 3" key="1">
    <citation type="journal article" date="2016" name="Mol. Biol. Evol.">
        <title>Comparative Genomics of Early-Diverging Mushroom-Forming Fungi Provides Insights into the Origins of Lignocellulose Decay Capabilities.</title>
        <authorList>
            <person name="Nagy L.G."/>
            <person name="Riley R."/>
            <person name="Tritt A."/>
            <person name="Adam C."/>
            <person name="Daum C."/>
            <person name="Floudas D."/>
            <person name="Sun H."/>
            <person name="Yadav J.S."/>
            <person name="Pangilinan J."/>
            <person name="Larsson K.H."/>
            <person name="Matsuura K."/>
            <person name="Barry K."/>
            <person name="Labutti K."/>
            <person name="Kuo R."/>
            <person name="Ohm R.A."/>
            <person name="Bhattacharya S.S."/>
            <person name="Shirouzu T."/>
            <person name="Yoshinaga Y."/>
            <person name="Martin F.M."/>
            <person name="Grigoriev I.V."/>
            <person name="Hibbett D.S."/>
        </authorList>
    </citation>
    <scope>NUCLEOTIDE SEQUENCE [LARGE SCALE GENOMIC DNA]</scope>
    <source>
        <strain evidence="2 3">CBS 109695</strain>
    </source>
</reference>